<evidence type="ECO:0000256" key="3">
    <source>
        <dbReference type="ARBA" id="ARBA00023157"/>
    </source>
</evidence>
<dbReference type="Pfam" id="PF02297">
    <property type="entry name" value="COX6B"/>
    <property type="match status" value="1"/>
</dbReference>
<keyword evidence="3" id="KW-1015">Disulfide bond</keyword>
<dbReference type="GO" id="GO:0005739">
    <property type="term" value="C:mitochondrion"/>
    <property type="evidence" value="ECO:0007669"/>
    <property type="project" value="UniProtKB-SubCell"/>
</dbReference>
<dbReference type="AlphaFoldDB" id="A0A843VE45"/>
<protein>
    <submittedName>
        <fullName evidence="5">Uncharacterized protein</fullName>
    </submittedName>
</protein>
<feature type="region of interest" description="Disordered" evidence="4">
    <location>
        <begin position="90"/>
        <end position="111"/>
    </location>
</feature>
<dbReference type="EMBL" id="NMUH01001971">
    <property type="protein sequence ID" value="MQL96882.1"/>
    <property type="molecule type" value="Genomic_DNA"/>
</dbReference>
<dbReference type="OrthoDB" id="16284at2759"/>
<dbReference type="InterPro" id="IPR036549">
    <property type="entry name" value="CX6/COA6-like_sf"/>
</dbReference>
<evidence type="ECO:0000256" key="4">
    <source>
        <dbReference type="SAM" id="MobiDB-lite"/>
    </source>
</evidence>
<proteinExistence type="predicted"/>
<comment type="subcellular location">
    <subcellularLocation>
        <location evidence="1">Mitochondrion</location>
    </subcellularLocation>
</comment>
<dbReference type="InterPro" id="IPR048280">
    <property type="entry name" value="COX6B-like"/>
</dbReference>
<evidence type="ECO:0000256" key="1">
    <source>
        <dbReference type="ARBA" id="ARBA00004173"/>
    </source>
</evidence>
<organism evidence="5 6">
    <name type="scientific">Colocasia esculenta</name>
    <name type="common">Wild taro</name>
    <name type="synonym">Arum esculentum</name>
    <dbReference type="NCBI Taxonomy" id="4460"/>
    <lineage>
        <taxon>Eukaryota</taxon>
        <taxon>Viridiplantae</taxon>
        <taxon>Streptophyta</taxon>
        <taxon>Embryophyta</taxon>
        <taxon>Tracheophyta</taxon>
        <taxon>Spermatophyta</taxon>
        <taxon>Magnoliopsida</taxon>
        <taxon>Liliopsida</taxon>
        <taxon>Araceae</taxon>
        <taxon>Aroideae</taxon>
        <taxon>Colocasieae</taxon>
        <taxon>Colocasia</taxon>
    </lineage>
</organism>
<name>A0A843VE45_COLES</name>
<dbReference type="PANTHER" id="PTHR47445">
    <property type="entry name" value="OS08G0441400 PROTEIN"/>
    <property type="match status" value="1"/>
</dbReference>
<sequence>MRGESENAGNIYPDVLSQARTSCYKARDAFYACLEKETGKTNSESGYSGLLYPAECAKSRASYVKQCRPAWVKHFDKQYCHSKKVQRLLDSDDPRRGPISLPQPYVFKSKS</sequence>
<gene>
    <name evidence="5" type="ORF">Taro_029561</name>
</gene>
<keyword evidence="6" id="KW-1185">Reference proteome</keyword>
<reference evidence="5" key="1">
    <citation type="submission" date="2017-07" db="EMBL/GenBank/DDBJ databases">
        <title>Taro Niue Genome Assembly and Annotation.</title>
        <authorList>
            <person name="Atibalentja N."/>
            <person name="Keating K."/>
            <person name="Fields C.J."/>
        </authorList>
    </citation>
    <scope>NUCLEOTIDE SEQUENCE</scope>
    <source>
        <strain evidence="5">Niue_2</strain>
        <tissue evidence="5">Leaf</tissue>
    </source>
</reference>
<dbReference type="Gene3D" id="1.10.10.140">
    <property type="entry name" value="Cytochrome c oxidase, subunit VIb"/>
    <property type="match status" value="1"/>
</dbReference>
<dbReference type="InterPro" id="IPR048282">
    <property type="entry name" value="COA6_pln"/>
</dbReference>
<accession>A0A843VE45</accession>
<dbReference type="PANTHER" id="PTHR47445:SF1">
    <property type="entry name" value="OS08G0441400 PROTEIN"/>
    <property type="match status" value="1"/>
</dbReference>
<evidence type="ECO:0000313" key="5">
    <source>
        <dbReference type="EMBL" id="MQL96882.1"/>
    </source>
</evidence>
<dbReference type="SMR" id="A0A843VE45"/>
<dbReference type="Proteomes" id="UP000652761">
    <property type="component" value="Unassembled WGS sequence"/>
</dbReference>
<keyword evidence="2" id="KW-0496">Mitochondrion</keyword>
<comment type="caution">
    <text evidence="5">The sequence shown here is derived from an EMBL/GenBank/DDBJ whole genome shotgun (WGS) entry which is preliminary data.</text>
</comment>
<evidence type="ECO:0000313" key="6">
    <source>
        <dbReference type="Proteomes" id="UP000652761"/>
    </source>
</evidence>
<dbReference type="SUPFAM" id="SSF47694">
    <property type="entry name" value="Cytochrome c oxidase subunit h"/>
    <property type="match status" value="1"/>
</dbReference>
<evidence type="ECO:0000256" key="2">
    <source>
        <dbReference type="ARBA" id="ARBA00023128"/>
    </source>
</evidence>